<dbReference type="Gene3D" id="2.40.440.10">
    <property type="entry name" value="L,D-transpeptidase catalytic domain-like"/>
    <property type="match status" value="1"/>
</dbReference>
<feature type="domain" description="L,D-TPase catalytic" evidence="9">
    <location>
        <begin position="197"/>
        <end position="372"/>
    </location>
</feature>
<dbReference type="Gene3D" id="1.10.101.10">
    <property type="entry name" value="PGBD-like superfamily/PGBD"/>
    <property type="match status" value="1"/>
</dbReference>
<evidence type="ECO:0000256" key="8">
    <source>
        <dbReference type="SAM" id="SignalP"/>
    </source>
</evidence>
<dbReference type="UniPathway" id="UPA00219"/>
<reference evidence="10 11" key="1">
    <citation type="submission" date="2019-02" db="EMBL/GenBank/DDBJ databases">
        <title>Siculibacillus lacustris gen. nov., sp. nov., a new rosette-forming bacterium isolated from a freshwater crater lake (Lake St. Ana, Romania).</title>
        <authorList>
            <person name="Felfoldi T."/>
            <person name="Marton Z."/>
            <person name="Szabo A."/>
            <person name="Mentes A."/>
            <person name="Boka K."/>
            <person name="Marialigeti K."/>
            <person name="Mathe I."/>
            <person name="Koncz M."/>
            <person name="Schumann P."/>
            <person name="Toth E."/>
        </authorList>
    </citation>
    <scope>NUCLEOTIDE SEQUENCE [LARGE SCALE GENOMIC DNA]</scope>
    <source>
        <strain evidence="10 11">SA-279</strain>
    </source>
</reference>
<feature type="signal peptide" evidence="8">
    <location>
        <begin position="1"/>
        <end position="30"/>
    </location>
</feature>
<evidence type="ECO:0000256" key="7">
    <source>
        <dbReference type="PROSITE-ProRule" id="PRU01373"/>
    </source>
</evidence>
<evidence type="ECO:0000313" key="10">
    <source>
        <dbReference type="EMBL" id="TBW39728.1"/>
    </source>
</evidence>
<feature type="chain" id="PRO_5020854765" evidence="8">
    <location>
        <begin position="31"/>
        <end position="425"/>
    </location>
</feature>
<dbReference type="GO" id="GO:0016740">
    <property type="term" value="F:transferase activity"/>
    <property type="evidence" value="ECO:0007669"/>
    <property type="project" value="UniProtKB-KW"/>
</dbReference>
<dbReference type="Pfam" id="PF01471">
    <property type="entry name" value="PG_binding_1"/>
    <property type="match status" value="1"/>
</dbReference>
<dbReference type="GO" id="GO:0004180">
    <property type="term" value="F:carboxypeptidase activity"/>
    <property type="evidence" value="ECO:0007669"/>
    <property type="project" value="UniProtKB-ARBA"/>
</dbReference>
<dbReference type="SUPFAM" id="SSF47090">
    <property type="entry name" value="PGBD-like"/>
    <property type="match status" value="1"/>
</dbReference>
<dbReference type="RefSeq" id="WP_131307056.1">
    <property type="nucleotide sequence ID" value="NZ_SJFN01000006.1"/>
</dbReference>
<keyword evidence="4 7" id="KW-0133">Cell shape</keyword>
<dbReference type="PROSITE" id="PS52029">
    <property type="entry name" value="LD_TPASE"/>
    <property type="match status" value="1"/>
</dbReference>
<comment type="pathway">
    <text evidence="1 7">Cell wall biogenesis; peptidoglycan biosynthesis.</text>
</comment>
<evidence type="ECO:0000256" key="6">
    <source>
        <dbReference type="ARBA" id="ARBA00023316"/>
    </source>
</evidence>
<dbReference type="Pfam" id="PF03734">
    <property type="entry name" value="YkuD"/>
    <property type="match status" value="1"/>
</dbReference>
<sequence>MHHLPANRRPTRRGLLAGIAGLVVSSHALAQEANPIDAFQRGPGVREWQQKFDSGASTRVADMKADAPLLSPDTVAAIEQTLPRMQDLVARGGWPRVEAPTSLKVGSRSEVVRILRDRLAMAGDMPADAVRMGNSDTFDSYVDAAVRRFQIRHGLRADGVVDQTVMDVMNVPADVRLRQLETNLVRIRAMSGFLGDRYIFLNIPAAELEMVEGGRVVERHNAVVGKNDRQTPVLTSKVQEINFHPYWHVPVSIIRKDLIPKMQTEPDYLAKNHIRIFDGHNQEIPAESIDWNGAQAMQYQFRQDPGGDNAMSTVKVTFPNSYDVYMHDTPFKDLFGDSNRFYSSGCMRIQNIRGLVTWLLRDTPGWTPQAVDDALNNGARLDAKLKVTVPVYTNYMTAWVTREGIVNFRDDIYNRDGVGMLVAQD</sequence>
<keyword evidence="6 7" id="KW-0961">Cell wall biogenesis/degradation</keyword>
<feature type="active site" description="Nucleophile" evidence="7">
    <location>
        <position position="346"/>
    </location>
</feature>
<dbReference type="GO" id="GO:0071555">
    <property type="term" value="P:cell wall organization"/>
    <property type="evidence" value="ECO:0007669"/>
    <property type="project" value="UniProtKB-UniRule"/>
</dbReference>
<protein>
    <submittedName>
        <fullName evidence="10">Murein L,D-transpeptidase</fullName>
    </submittedName>
</protein>
<feature type="active site" description="Proton donor/acceptor" evidence="7">
    <location>
        <position position="327"/>
    </location>
</feature>
<evidence type="ECO:0000256" key="1">
    <source>
        <dbReference type="ARBA" id="ARBA00004752"/>
    </source>
</evidence>
<keyword evidence="5 7" id="KW-0573">Peptidoglycan synthesis</keyword>
<dbReference type="InterPro" id="IPR005490">
    <property type="entry name" value="LD_TPept_cat_dom"/>
</dbReference>
<keyword evidence="8" id="KW-0732">Signal</keyword>
<dbReference type="InterPro" id="IPR002477">
    <property type="entry name" value="Peptidoglycan-bd-like"/>
</dbReference>
<keyword evidence="11" id="KW-1185">Reference proteome</keyword>
<evidence type="ECO:0000256" key="3">
    <source>
        <dbReference type="ARBA" id="ARBA00022679"/>
    </source>
</evidence>
<keyword evidence="3" id="KW-0808">Transferase</keyword>
<proteinExistence type="inferred from homology"/>
<dbReference type="PANTHER" id="PTHR41533">
    <property type="entry name" value="L,D-TRANSPEPTIDASE HI_1667-RELATED"/>
    <property type="match status" value="1"/>
</dbReference>
<gene>
    <name evidence="10" type="ORF">EYW49_05570</name>
</gene>
<dbReference type="OrthoDB" id="9778545at2"/>
<accession>A0A4Q9VU87</accession>
<name>A0A4Q9VU87_9HYPH</name>
<comment type="caution">
    <text evidence="10">The sequence shown here is derived from an EMBL/GenBank/DDBJ whole genome shotgun (WGS) entry which is preliminary data.</text>
</comment>
<dbReference type="PANTHER" id="PTHR41533:SF2">
    <property type="entry name" value="BLR7131 PROTEIN"/>
    <property type="match status" value="1"/>
</dbReference>
<dbReference type="InterPro" id="IPR038063">
    <property type="entry name" value="Transpep_catalytic_dom"/>
</dbReference>
<dbReference type="InterPro" id="IPR036366">
    <property type="entry name" value="PGBDSf"/>
</dbReference>
<dbReference type="InterPro" id="IPR052905">
    <property type="entry name" value="LD-transpeptidase_YkuD-like"/>
</dbReference>
<dbReference type="AlphaFoldDB" id="A0A4Q9VU87"/>
<evidence type="ECO:0000256" key="4">
    <source>
        <dbReference type="ARBA" id="ARBA00022960"/>
    </source>
</evidence>
<dbReference type="EMBL" id="SJFN01000006">
    <property type="protein sequence ID" value="TBW39728.1"/>
    <property type="molecule type" value="Genomic_DNA"/>
</dbReference>
<dbReference type="GO" id="GO:0008360">
    <property type="term" value="P:regulation of cell shape"/>
    <property type="evidence" value="ECO:0007669"/>
    <property type="project" value="UniProtKB-UniRule"/>
</dbReference>
<evidence type="ECO:0000256" key="2">
    <source>
        <dbReference type="ARBA" id="ARBA00005992"/>
    </source>
</evidence>
<dbReference type="SUPFAM" id="SSF141523">
    <property type="entry name" value="L,D-transpeptidase catalytic domain-like"/>
    <property type="match status" value="1"/>
</dbReference>
<dbReference type="GO" id="GO:0009252">
    <property type="term" value="P:peptidoglycan biosynthetic process"/>
    <property type="evidence" value="ECO:0007669"/>
    <property type="project" value="UniProtKB-UniPathway"/>
</dbReference>
<dbReference type="InterPro" id="IPR036365">
    <property type="entry name" value="PGBD-like_sf"/>
</dbReference>
<evidence type="ECO:0000259" key="9">
    <source>
        <dbReference type="PROSITE" id="PS52029"/>
    </source>
</evidence>
<dbReference type="CDD" id="cd16913">
    <property type="entry name" value="YkuD_like"/>
    <property type="match status" value="1"/>
</dbReference>
<organism evidence="10 11">
    <name type="scientific">Siculibacillus lacustris</name>
    <dbReference type="NCBI Taxonomy" id="1549641"/>
    <lineage>
        <taxon>Bacteria</taxon>
        <taxon>Pseudomonadati</taxon>
        <taxon>Pseudomonadota</taxon>
        <taxon>Alphaproteobacteria</taxon>
        <taxon>Hyphomicrobiales</taxon>
        <taxon>Ancalomicrobiaceae</taxon>
        <taxon>Siculibacillus</taxon>
    </lineage>
</organism>
<evidence type="ECO:0000256" key="5">
    <source>
        <dbReference type="ARBA" id="ARBA00022984"/>
    </source>
</evidence>
<dbReference type="Proteomes" id="UP000292781">
    <property type="component" value="Unassembled WGS sequence"/>
</dbReference>
<comment type="similarity">
    <text evidence="2">Belongs to the YkuD family.</text>
</comment>
<evidence type="ECO:0000313" key="11">
    <source>
        <dbReference type="Proteomes" id="UP000292781"/>
    </source>
</evidence>